<dbReference type="EMBL" id="JANJYI010000004">
    <property type="protein sequence ID" value="KAK2652499.1"/>
    <property type="molecule type" value="Genomic_DNA"/>
</dbReference>
<reference evidence="1" key="1">
    <citation type="journal article" date="2023" name="Plant J.">
        <title>Genome sequences and population genomics provide insights into the demographic history, inbreeding, and mutation load of two 'living fossil' tree species of Dipteronia.</title>
        <authorList>
            <person name="Feng Y."/>
            <person name="Comes H.P."/>
            <person name="Chen J."/>
            <person name="Zhu S."/>
            <person name="Lu R."/>
            <person name="Zhang X."/>
            <person name="Li P."/>
            <person name="Qiu J."/>
            <person name="Olsen K.M."/>
            <person name="Qiu Y."/>
        </authorList>
    </citation>
    <scope>NUCLEOTIDE SEQUENCE</scope>
    <source>
        <strain evidence="1">KIB01</strain>
    </source>
</reference>
<keyword evidence="2" id="KW-1185">Reference proteome</keyword>
<accession>A0AAD9X4A4</accession>
<sequence length="184" mass="20739">MELLPPTEAAKPRSVVQSVPLLIGKTNENIESPNEGFDIETSDDEMSNVVSNEDQFVDVEVSDTYTNNERPSIVFVRGMPYTELPSGKLTNNEEANTIGIANRYGYLIRSNHDMKISLLATYLRQNYGLVISTWKLYIAKRQALESVGEDHKAPFKKLYKNYKPRFNSSCKASKTCLGAPVHFQ</sequence>
<evidence type="ECO:0000313" key="2">
    <source>
        <dbReference type="Proteomes" id="UP001280121"/>
    </source>
</evidence>
<evidence type="ECO:0000313" key="1">
    <source>
        <dbReference type="EMBL" id="KAK2652499.1"/>
    </source>
</evidence>
<name>A0AAD9X4A4_9ROSI</name>
<proteinExistence type="predicted"/>
<dbReference type="AlphaFoldDB" id="A0AAD9X4A4"/>
<protein>
    <submittedName>
        <fullName evidence="1">Uncharacterized protein</fullName>
    </submittedName>
</protein>
<dbReference type="Proteomes" id="UP001280121">
    <property type="component" value="Unassembled WGS sequence"/>
</dbReference>
<comment type="caution">
    <text evidence="1">The sequence shown here is derived from an EMBL/GenBank/DDBJ whole genome shotgun (WGS) entry which is preliminary data.</text>
</comment>
<gene>
    <name evidence="1" type="ORF">Ddye_012355</name>
</gene>
<organism evidence="1 2">
    <name type="scientific">Dipteronia dyeriana</name>
    <dbReference type="NCBI Taxonomy" id="168575"/>
    <lineage>
        <taxon>Eukaryota</taxon>
        <taxon>Viridiplantae</taxon>
        <taxon>Streptophyta</taxon>
        <taxon>Embryophyta</taxon>
        <taxon>Tracheophyta</taxon>
        <taxon>Spermatophyta</taxon>
        <taxon>Magnoliopsida</taxon>
        <taxon>eudicotyledons</taxon>
        <taxon>Gunneridae</taxon>
        <taxon>Pentapetalae</taxon>
        <taxon>rosids</taxon>
        <taxon>malvids</taxon>
        <taxon>Sapindales</taxon>
        <taxon>Sapindaceae</taxon>
        <taxon>Hippocastanoideae</taxon>
        <taxon>Acereae</taxon>
        <taxon>Dipteronia</taxon>
    </lineage>
</organism>